<organism evidence="4 5">
    <name type="scientific">Adineta steineri</name>
    <dbReference type="NCBI Taxonomy" id="433720"/>
    <lineage>
        <taxon>Eukaryota</taxon>
        <taxon>Metazoa</taxon>
        <taxon>Spiralia</taxon>
        <taxon>Gnathifera</taxon>
        <taxon>Rotifera</taxon>
        <taxon>Eurotatoria</taxon>
        <taxon>Bdelloidea</taxon>
        <taxon>Adinetida</taxon>
        <taxon>Adinetidae</taxon>
        <taxon>Adineta</taxon>
    </lineage>
</organism>
<dbReference type="InterPro" id="IPR050411">
    <property type="entry name" value="AlphaKG_dependent_hydroxylases"/>
</dbReference>
<dbReference type="Gene3D" id="3.60.130.10">
    <property type="entry name" value="Clavaminate synthase-like"/>
    <property type="match status" value="1"/>
</dbReference>
<keyword evidence="2" id="KW-0045">Antibiotic biosynthesis</keyword>
<dbReference type="Pfam" id="PF02668">
    <property type="entry name" value="TauD"/>
    <property type="match status" value="1"/>
</dbReference>
<comment type="caution">
    <text evidence="4">The sequence shown here is derived from an EMBL/GenBank/DDBJ whole genome shotgun (WGS) entry which is preliminary data.</text>
</comment>
<reference evidence="4" key="1">
    <citation type="submission" date="2021-02" db="EMBL/GenBank/DDBJ databases">
        <authorList>
            <person name="Nowell W R."/>
        </authorList>
    </citation>
    <scope>NUCLEOTIDE SEQUENCE</scope>
</reference>
<dbReference type="AlphaFoldDB" id="A0A813RDT9"/>
<evidence type="ECO:0000313" key="4">
    <source>
        <dbReference type="EMBL" id="CAF0782809.1"/>
    </source>
</evidence>
<evidence type="ECO:0000259" key="3">
    <source>
        <dbReference type="Pfam" id="PF02668"/>
    </source>
</evidence>
<accession>A0A813RDT9</accession>
<evidence type="ECO:0000313" key="5">
    <source>
        <dbReference type="Proteomes" id="UP000663845"/>
    </source>
</evidence>
<keyword evidence="1" id="KW-0560">Oxidoreductase</keyword>
<dbReference type="GO" id="GO:0016491">
    <property type="term" value="F:oxidoreductase activity"/>
    <property type="evidence" value="ECO:0007669"/>
    <property type="project" value="UniProtKB-KW"/>
</dbReference>
<dbReference type="InterPro" id="IPR003819">
    <property type="entry name" value="TauD/TfdA-like"/>
</dbReference>
<feature type="domain" description="TauD/TfdA-like" evidence="3">
    <location>
        <begin position="37"/>
        <end position="289"/>
    </location>
</feature>
<dbReference type="Proteomes" id="UP000663845">
    <property type="component" value="Unassembled WGS sequence"/>
</dbReference>
<dbReference type="GO" id="GO:0017000">
    <property type="term" value="P:antibiotic biosynthetic process"/>
    <property type="evidence" value="ECO:0007669"/>
    <property type="project" value="UniProtKB-KW"/>
</dbReference>
<dbReference type="SUPFAM" id="SSF51197">
    <property type="entry name" value="Clavaminate synthase-like"/>
    <property type="match status" value="1"/>
</dbReference>
<dbReference type="InterPro" id="IPR042098">
    <property type="entry name" value="TauD-like_sf"/>
</dbReference>
<sequence length="331" mass="37633">MHHTEEWILQLSFIDIAELEAATESYITSKHNIAFTTAENFPLPTLSSKLLTLRKELIHGRGFFLLRGLPVDKYSERQAGTMFYALGCHLGLPRSQNAMGHFLGHVRDLGMKSNDPKVRLYQTNERQTFHTDSSDVVGLLCLKTAKTGGTSLLVSASTIFNEMRAQRPDLLELLLQPIATDRRGEVPEGMLPYLLIPVFSFYEGYLTVFYQRQYIDSAQRFEDAPRLTSKHIEALDMFDRLANDPKLTLSMNLEPGDMQFVYNHALLHDRTGFDDWDDPAQKRHLLRLWLSIPGDRPLPNIFSTRFGTTEIGNRGGIFVSGTTPTIPWTNE</sequence>
<dbReference type="EMBL" id="CAJNOG010000024">
    <property type="protein sequence ID" value="CAF0782809.1"/>
    <property type="molecule type" value="Genomic_DNA"/>
</dbReference>
<name>A0A813RDT9_9BILA</name>
<dbReference type="PANTHER" id="PTHR10696">
    <property type="entry name" value="GAMMA-BUTYROBETAINE HYDROXYLASE-RELATED"/>
    <property type="match status" value="1"/>
</dbReference>
<dbReference type="PANTHER" id="PTHR10696:SF56">
    <property type="entry name" value="TAUD_TFDA-LIKE DOMAIN-CONTAINING PROTEIN"/>
    <property type="match status" value="1"/>
</dbReference>
<gene>
    <name evidence="4" type="ORF">JYZ213_LOCUS4274</name>
</gene>
<protein>
    <recommendedName>
        <fullName evidence="3">TauD/TfdA-like domain-containing protein</fullName>
    </recommendedName>
</protein>
<evidence type="ECO:0000256" key="2">
    <source>
        <dbReference type="ARBA" id="ARBA00023194"/>
    </source>
</evidence>
<evidence type="ECO:0000256" key="1">
    <source>
        <dbReference type="ARBA" id="ARBA00023002"/>
    </source>
</evidence>
<proteinExistence type="predicted"/>